<feature type="compositionally biased region" description="Basic and acidic residues" evidence="1">
    <location>
        <begin position="454"/>
        <end position="464"/>
    </location>
</feature>
<evidence type="ECO:0000313" key="2">
    <source>
        <dbReference type="EMBL" id="CAD1824297.1"/>
    </source>
</evidence>
<feature type="region of interest" description="Disordered" evidence="1">
    <location>
        <begin position="1"/>
        <end position="48"/>
    </location>
</feature>
<organism evidence="2">
    <name type="scientific">Ananas comosus var. bracteatus</name>
    <name type="common">red pineapple</name>
    <dbReference type="NCBI Taxonomy" id="296719"/>
    <lineage>
        <taxon>Eukaryota</taxon>
        <taxon>Viridiplantae</taxon>
        <taxon>Streptophyta</taxon>
        <taxon>Embryophyta</taxon>
        <taxon>Tracheophyta</taxon>
        <taxon>Spermatophyta</taxon>
        <taxon>Magnoliopsida</taxon>
        <taxon>Liliopsida</taxon>
        <taxon>Poales</taxon>
        <taxon>Bromeliaceae</taxon>
        <taxon>Bromelioideae</taxon>
        <taxon>Ananas</taxon>
    </lineage>
</organism>
<feature type="compositionally biased region" description="Pro residues" evidence="1">
    <location>
        <begin position="653"/>
        <end position="664"/>
    </location>
</feature>
<evidence type="ECO:0000256" key="1">
    <source>
        <dbReference type="SAM" id="MobiDB-lite"/>
    </source>
</evidence>
<feature type="compositionally biased region" description="Basic and acidic residues" evidence="1">
    <location>
        <begin position="1"/>
        <end position="34"/>
    </location>
</feature>
<proteinExistence type="predicted"/>
<reference evidence="2" key="1">
    <citation type="submission" date="2020-07" db="EMBL/GenBank/DDBJ databases">
        <authorList>
            <person name="Lin J."/>
        </authorList>
    </citation>
    <scope>NUCLEOTIDE SEQUENCE</scope>
</reference>
<feature type="region of interest" description="Disordered" evidence="1">
    <location>
        <begin position="119"/>
        <end position="241"/>
    </location>
</feature>
<protein>
    <recommendedName>
        <fullName evidence="3">DUF4283 domain-containing protein</fullName>
    </recommendedName>
</protein>
<feature type="region of interest" description="Disordered" evidence="1">
    <location>
        <begin position="479"/>
        <end position="512"/>
    </location>
</feature>
<sequence>MVEEVGNHGDREDGGQDDRHDGQDNRHDGAREDSGPCPRQLGDPLRRSIERTGAVNVISSGLSIDLERRFQELKHHLGNGVMATTHPSSSSINDRSLAKKVIWADSAGLDLAQVTFFSKDDSPTAPTPSAPAPAVKDTDGKGAPADQPWTEVHYKRNGRLAPPGKPSYKEALLSAAPPSSSRNPPSPLRNALSRNPPPPPLRFAPAHRSRASLPSRHPPPPLRNTLRNTPPSALSRIGVSGAWDGTTERPLAGSLCDRRLLCPAEQAPQCTPCGCRPPANLGHFAQDTIANGLANRFGGFPTDFLVARYREREFVVFLPEWVPSDSLVRRLNLSLGDIRLRCHAWNPYSGARRFSPPYKAWIRLVSLPYECWSSRTVAAIVGGFALFIRADEHTTRIIDLSGYRCLVAVNHLHDIPENLEVAFGDLSMSVLIQLQRWARDNDIGRGDPPPPPNERTDHFDPDMRSLEVERRYFGEVRARRPLDDIDPNSDGSSDSFEIRDRRHGQPPSLGLIAPLELGSVPVTKASPTSLGSGSAPVAEASLVSTGLGPAGTPVGDASADPPAGDASADRIPYPKGQICLSPNLSSFVQVDLPVGESTGLPADHASLLSHPRSPSACCWKTSPSDQAGISFCRSLVYREKSCALILLGASPLRPPAGPSSPPPELPRRPVLSRRPVPSRRFELPRRLELPRRPVPYRRSELPCRFELLRRPVLSRRSVLPSRSEPSRRSEPYRRSELPCRFELLLRPVLSRQFVLPRRPEPSRRSEPPCRFEHPRPPGPSRRSELPCWFELPRRPVPSLQPASLPSSPGPPPFLSRPASFACWNPSVNPTWASTWPVRPRAPLIGAPSVRA</sequence>
<gene>
    <name evidence="2" type="ORF">CB5_LOCUS7508</name>
</gene>
<feature type="region of interest" description="Disordered" evidence="1">
    <location>
        <begin position="653"/>
        <end position="673"/>
    </location>
</feature>
<evidence type="ECO:0008006" key="3">
    <source>
        <dbReference type="Google" id="ProtNLM"/>
    </source>
</evidence>
<feature type="compositionally biased region" description="Basic and acidic residues" evidence="1">
    <location>
        <begin position="757"/>
        <end position="775"/>
    </location>
</feature>
<feature type="region of interest" description="Disordered" evidence="1">
    <location>
        <begin position="544"/>
        <end position="566"/>
    </location>
</feature>
<dbReference type="EMBL" id="LR862143">
    <property type="protein sequence ID" value="CAD1824297.1"/>
    <property type="molecule type" value="Genomic_DNA"/>
</dbReference>
<accession>A0A6V7P0F5</accession>
<feature type="region of interest" description="Disordered" evidence="1">
    <location>
        <begin position="756"/>
        <end position="782"/>
    </location>
</feature>
<feature type="compositionally biased region" description="Low complexity" evidence="1">
    <location>
        <begin position="555"/>
        <end position="566"/>
    </location>
</feature>
<dbReference type="AlphaFoldDB" id="A0A6V7P0F5"/>
<name>A0A6V7P0F5_ANACO</name>
<feature type="compositionally biased region" description="Low complexity" evidence="1">
    <location>
        <begin position="171"/>
        <end position="194"/>
    </location>
</feature>
<feature type="region of interest" description="Disordered" evidence="1">
    <location>
        <begin position="441"/>
        <end position="464"/>
    </location>
</feature>